<keyword evidence="3" id="KW-1185">Reference proteome</keyword>
<evidence type="ECO:0000313" key="3">
    <source>
        <dbReference type="Proteomes" id="UP000027002"/>
    </source>
</evidence>
<protein>
    <recommendedName>
        <fullName evidence="4">Secreted in xylem 1 protein</fullName>
    </recommendedName>
</protein>
<dbReference type="RefSeq" id="XP_042998535.1">
    <property type="nucleotide sequence ID" value="XM_043142601.1"/>
</dbReference>
<name>A0A8E5HSU7_USTVR</name>
<gene>
    <name evidence="2" type="ORF">UV8b_05103</name>
</gene>
<evidence type="ECO:0008006" key="4">
    <source>
        <dbReference type="Google" id="ProtNLM"/>
    </source>
</evidence>
<proteinExistence type="predicted"/>
<evidence type="ECO:0000256" key="1">
    <source>
        <dbReference type="SAM" id="SignalP"/>
    </source>
</evidence>
<reference evidence="2" key="1">
    <citation type="submission" date="2020-03" db="EMBL/GenBank/DDBJ databases">
        <title>A mixture of massive structural variations and highly conserved coding sequences in Ustilaginoidea virens genome.</title>
        <authorList>
            <person name="Zhang K."/>
            <person name="Zhao Z."/>
            <person name="Zhang Z."/>
            <person name="Li Y."/>
            <person name="Hsiang T."/>
            <person name="Sun W."/>
        </authorList>
    </citation>
    <scope>NUCLEOTIDE SEQUENCE</scope>
    <source>
        <strain evidence="2">UV-8b</strain>
    </source>
</reference>
<evidence type="ECO:0000313" key="2">
    <source>
        <dbReference type="EMBL" id="QUC20862.1"/>
    </source>
</evidence>
<keyword evidence="1" id="KW-0732">Signal</keyword>
<dbReference type="Proteomes" id="UP000027002">
    <property type="component" value="Chromosome 4"/>
</dbReference>
<feature type="chain" id="PRO_5034322301" description="Secreted in xylem 1 protein" evidence="1">
    <location>
        <begin position="18"/>
        <end position="251"/>
    </location>
</feature>
<accession>A0A8E5HSU7</accession>
<dbReference type="AlphaFoldDB" id="A0A8E5HSU7"/>
<dbReference type="KEGG" id="uvi:66065881"/>
<dbReference type="GeneID" id="66065881"/>
<sequence length="251" mass="28228">MRLLVLFAAALSSPSLALDTLERLDTDSWTPAARGAALSGGLGHPRVFANLTLDEFFDKLSLAREEASSQNHKRQPVTSEHDQMCQEAMQSSSWRASWGACTNSDHSRRVYCKTIIRGADGRLPRERSVQKVCPVNKKCYRVLTRNSMGNMVHLPLCLDQLIIDKMEKGTLEEHLWYLFYKEYFAWNTEAPTLGYTTSYHVQMGEGQGSGLFTDTNGHRSRATSWSCIDCPPGRTKIETQTKSFAYAYVSS</sequence>
<organism evidence="2 3">
    <name type="scientific">Ustilaginoidea virens</name>
    <name type="common">Rice false smut fungus</name>
    <name type="synonym">Villosiclava virens</name>
    <dbReference type="NCBI Taxonomy" id="1159556"/>
    <lineage>
        <taxon>Eukaryota</taxon>
        <taxon>Fungi</taxon>
        <taxon>Dikarya</taxon>
        <taxon>Ascomycota</taxon>
        <taxon>Pezizomycotina</taxon>
        <taxon>Sordariomycetes</taxon>
        <taxon>Hypocreomycetidae</taxon>
        <taxon>Hypocreales</taxon>
        <taxon>Clavicipitaceae</taxon>
        <taxon>Ustilaginoidea</taxon>
    </lineage>
</organism>
<dbReference type="EMBL" id="CP072756">
    <property type="protein sequence ID" value="QUC20862.1"/>
    <property type="molecule type" value="Genomic_DNA"/>
</dbReference>
<feature type="signal peptide" evidence="1">
    <location>
        <begin position="1"/>
        <end position="17"/>
    </location>
</feature>